<sequence length="337" mass="36803">MGWEQLRGHTQQIEMFRRTLSRGRLGQAYLFVGPEGVGKQTFATTLAQALFCQTHSHTDLDPCGTCPSCKQMASGAHPDFSRVQLLPEKRELLIEQFIGPKENRGKEGLCHDLSLKPMSADRKIAVIDDADKMNDAAANAFLKTLEEPPHGSLILLIATNVERLLPTIRSRCQTIRFAPLTAEDVADLILANGITDSPEVAAEIAALSDGSLATAAQLGDAELLEQRRTLFAALASERFHSVNTAAQVMECIEAAGSDTAAQRQRAAWIIRFCMEYYRHSLAEVSEIDPERAEVIGAAIERAVTAQMHLDRSMSVGLCIEALFDDLGRIGRTAKTSA</sequence>
<protein>
    <submittedName>
        <fullName evidence="2">DNA polymerase III subunit tau</fullName>
        <ecNumber evidence="2">2.7.7.7</ecNumber>
    </submittedName>
</protein>
<keyword evidence="3" id="KW-1185">Reference proteome</keyword>
<gene>
    <name evidence="2" type="primary">dnaX_1</name>
    <name evidence="2" type="ORF">Mal52_11830</name>
</gene>
<dbReference type="Proteomes" id="UP000319383">
    <property type="component" value="Chromosome"/>
</dbReference>
<dbReference type="AlphaFoldDB" id="A0A517ZJQ3"/>
<reference evidence="2 3" key="1">
    <citation type="submission" date="2019-02" db="EMBL/GenBank/DDBJ databases">
        <title>Deep-cultivation of Planctomycetes and their phenomic and genomic characterization uncovers novel biology.</title>
        <authorList>
            <person name="Wiegand S."/>
            <person name="Jogler M."/>
            <person name="Boedeker C."/>
            <person name="Pinto D."/>
            <person name="Vollmers J."/>
            <person name="Rivas-Marin E."/>
            <person name="Kohn T."/>
            <person name="Peeters S.H."/>
            <person name="Heuer A."/>
            <person name="Rast P."/>
            <person name="Oberbeckmann S."/>
            <person name="Bunk B."/>
            <person name="Jeske O."/>
            <person name="Meyerdierks A."/>
            <person name="Storesund J.E."/>
            <person name="Kallscheuer N."/>
            <person name="Luecker S."/>
            <person name="Lage O.M."/>
            <person name="Pohl T."/>
            <person name="Merkel B.J."/>
            <person name="Hornburger P."/>
            <person name="Mueller R.-W."/>
            <person name="Bruemmer F."/>
            <person name="Labrenz M."/>
            <person name="Spormann A.M."/>
            <person name="Op den Camp H."/>
            <person name="Overmann J."/>
            <person name="Amann R."/>
            <person name="Jetten M.S.M."/>
            <person name="Mascher T."/>
            <person name="Medema M.H."/>
            <person name="Devos D.P."/>
            <person name="Kaster A.-K."/>
            <person name="Ovreas L."/>
            <person name="Rohde M."/>
            <person name="Galperin M.Y."/>
            <person name="Jogler C."/>
        </authorList>
    </citation>
    <scope>NUCLEOTIDE SEQUENCE [LARGE SCALE GENOMIC DNA]</scope>
    <source>
        <strain evidence="2 3">Mal52</strain>
    </source>
</reference>
<proteinExistence type="predicted"/>
<evidence type="ECO:0000313" key="2">
    <source>
        <dbReference type="EMBL" id="QDU42716.1"/>
    </source>
</evidence>
<dbReference type="GO" id="GO:0008408">
    <property type="term" value="F:3'-5' exonuclease activity"/>
    <property type="evidence" value="ECO:0007669"/>
    <property type="project" value="InterPro"/>
</dbReference>
<dbReference type="PANTHER" id="PTHR11669">
    <property type="entry name" value="REPLICATION FACTOR C / DNA POLYMERASE III GAMMA-TAU SUBUNIT"/>
    <property type="match status" value="1"/>
</dbReference>
<dbReference type="SUPFAM" id="SSF52540">
    <property type="entry name" value="P-loop containing nucleoside triphosphate hydrolases"/>
    <property type="match status" value="1"/>
</dbReference>
<dbReference type="PANTHER" id="PTHR11669:SF8">
    <property type="entry name" value="DNA POLYMERASE III SUBUNIT DELTA"/>
    <property type="match status" value="1"/>
</dbReference>
<dbReference type="RefSeq" id="WP_145374730.1">
    <property type="nucleotide sequence ID" value="NZ_CP036276.1"/>
</dbReference>
<dbReference type="SMART" id="SM00382">
    <property type="entry name" value="AAA"/>
    <property type="match status" value="1"/>
</dbReference>
<organism evidence="2 3">
    <name type="scientific">Symmachiella dynata</name>
    <dbReference type="NCBI Taxonomy" id="2527995"/>
    <lineage>
        <taxon>Bacteria</taxon>
        <taxon>Pseudomonadati</taxon>
        <taxon>Planctomycetota</taxon>
        <taxon>Planctomycetia</taxon>
        <taxon>Planctomycetales</taxon>
        <taxon>Planctomycetaceae</taxon>
        <taxon>Symmachiella</taxon>
    </lineage>
</organism>
<dbReference type="EMBL" id="CP036276">
    <property type="protein sequence ID" value="QDU42716.1"/>
    <property type="molecule type" value="Genomic_DNA"/>
</dbReference>
<dbReference type="KEGG" id="sdyn:Mal52_11830"/>
<dbReference type="GO" id="GO:0003887">
    <property type="term" value="F:DNA-directed DNA polymerase activity"/>
    <property type="evidence" value="ECO:0007669"/>
    <property type="project" value="UniProtKB-EC"/>
</dbReference>
<accession>A0A517ZJQ3</accession>
<dbReference type="InterPro" id="IPR004622">
    <property type="entry name" value="DNA_pol_HolB"/>
</dbReference>
<dbReference type="GO" id="GO:0006261">
    <property type="term" value="P:DNA-templated DNA replication"/>
    <property type="evidence" value="ECO:0007669"/>
    <property type="project" value="TreeGrafter"/>
</dbReference>
<evidence type="ECO:0000313" key="3">
    <source>
        <dbReference type="Proteomes" id="UP000319383"/>
    </source>
</evidence>
<dbReference type="InterPro" id="IPR027417">
    <property type="entry name" value="P-loop_NTPase"/>
</dbReference>
<dbReference type="InterPro" id="IPR050238">
    <property type="entry name" value="DNA_Rep/Repair_Clamp_Loader"/>
</dbReference>
<dbReference type="Pfam" id="PF13177">
    <property type="entry name" value="DNA_pol3_delta2"/>
    <property type="match status" value="1"/>
</dbReference>
<dbReference type="NCBIfam" id="TIGR00678">
    <property type="entry name" value="holB"/>
    <property type="match status" value="1"/>
</dbReference>
<keyword evidence="2" id="KW-0808">Transferase</keyword>
<evidence type="ECO:0000259" key="1">
    <source>
        <dbReference type="SMART" id="SM00382"/>
    </source>
</evidence>
<dbReference type="Gene3D" id="3.40.50.300">
    <property type="entry name" value="P-loop containing nucleotide triphosphate hydrolases"/>
    <property type="match status" value="1"/>
</dbReference>
<dbReference type="EC" id="2.7.7.7" evidence="2"/>
<keyword evidence="2" id="KW-0548">Nucleotidyltransferase</keyword>
<feature type="domain" description="AAA+ ATPase" evidence="1">
    <location>
        <begin position="25"/>
        <end position="180"/>
    </location>
</feature>
<dbReference type="InterPro" id="IPR003593">
    <property type="entry name" value="AAA+_ATPase"/>
</dbReference>
<name>A0A517ZJQ3_9PLAN</name>